<reference evidence="3" key="1">
    <citation type="submission" date="2006-03" db="EMBL/GenBank/DDBJ databases">
        <title>Complete sequence of plasmid 2 of Nitrobacter hamburgensis X14.</title>
        <authorList>
            <consortium name="US DOE Joint Genome Institute"/>
            <person name="Copeland A."/>
            <person name="Lucas S."/>
            <person name="Lapidus A."/>
            <person name="Barry K."/>
            <person name="Detter J.C."/>
            <person name="Glavina del Rio T."/>
            <person name="Hammon N."/>
            <person name="Israni S."/>
            <person name="Dalin E."/>
            <person name="Tice H."/>
            <person name="Pitluck S."/>
            <person name="Chain P."/>
            <person name="Malfatti S."/>
            <person name="Shin M."/>
            <person name="Vergez L."/>
            <person name="Schmutz J."/>
            <person name="Larimer F."/>
            <person name="Land M."/>
            <person name="Hauser L."/>
            <person name="Kyrpides N."/>
            <person name="Ivanova N."/>
            <person name="Ward B."/>
            <person name="Arp D."/>
            <person name="Klotz M."/>
            <person name="Stein L."/>
            <person name="O'Mullan G."/>
            <person name="Starkenburg S."/>
            <person name="Sayavedra L."/>
            <person name="Poret-Peterson A.T."/>
            <person name="Gentry M.E."/>
            <person name="Bruce D."/>
            <person name="Richardson P."/>
        </authorList>
    </citation>
    <scope>NUCLEOTIDE SEQUENCE [LARGE SCALE GENOMIC DNA]</scope>
    <source>
        <strain evidence="3">DSM 10229 / NCIMB 13809 / X14</strain>
        <plasmid evidence="3">Plasmid pNITHX2</plasmid>
    </source>
</reference>
<dbReference type="KEGG" id="nha:Nham_4455"/>
<dbReference type="RefSeq" id="WP_011505107.1">
    <property type="nucleotide sequence ID" value="NC_007960.1"/>
</dbReference>
<protein>
    <submittedName>
        <fullName evidence="2">Uncharacterized protein</fullName>
    </submittedName>
</protein>
<gene>
    <name evidence="2" type="ordered locus">Nham_4455</name>
</gene>
<dbReference type="EMBL" id="CP000321">
    <property type="protein sequence ID" value="ABE65039.1"/>
    <property type="molecule type" value="Genomic_DNA"/>
</dbReference>
<organism evidence="2 3">
    <name type="scientific">Nitrobacter hamburgensis (strain DSM 10229 / NCIMB 13809 / X14)</name>
    <dbReference type="NCBI Taxonomy" id="323097"/>
    <lineage>
        <taxon>Bacteria</taxon>
        <taxon>Pseudomonadati</taxon>
        <taxon>Pseudomonadota</taxon>
        <taxon>Alphaproteobacteria</taxon>
        <taxon>Hyphomicrobiales</taxon>
        <taxon>Nitrobacteraceae</taxon>
        <taxon>Nitrobacter</taxon>
    </lineage>
</organism>
<keyword evidence="2" id="KW-0614">Plasmid</keyword>
<geneLocation type="plasmid" evidence="3">
    <name>pNITHX2</name>
</geneLocation>
<dbReference type="AlphaFoldDB" id="Q1QFF8"/>
<name>Q1QFF8_NITHX</name>
<keyword evidence="3" id="KW-1185">Reference proteome</keyword>
<evidence type="ECO:0000313" key="3">
    <source>
        <dbReference type="Proteomes" id="UP000001953"/>
    </source>
</evidence>
<dbReference type="eggNOG" id="ENOG502ZZ38">
    <property type="taxonomic scope" value="Bacteria"/>
</dbReference>
<keyword evidence="1" id="KW-0732">Signal</keyword>
<feature type="chain" id="PRO_5004195636" evidence="1">
    <location>
        <begin position="25"/>
        <end position="160"/>
    </location>
</feature>
<proteinExistence type="predicted"/>
<feature type="signal peptide" evidence="1">
    <location>
        <begin position="1"/>
        <end position="24"/>
    </location>
</feature>
<dbReference type="Proteomes" id="UP000001953">
    <property type="component" value="Plasmid 2"/>
</dbReference>
<evidence type="ECO:0000256" key="1">
    <source>
        <dbReference type="SAM" id="SignalP"/>
    </source>
</evidence>
<dbReference type="OrthoDB" id="8129098at2"/>
<accession>Q1QFF8</accession>
<evidence type="ECO:0000313" key="2">
    <source>
        <dbReference type="EMBL" id="ABE65039.1"/>
    </source>
</evidence>
<dbReference type="HOGENOM" id="CLU_1665704_0_0_5"/>
<sequence>MQCRRLRFLTACFLALAYAAPATAAEAAFAYKTSYRNVAEDPDHVWTGTALAPTAKGTVTIHEYQLRTAHGDWLISQIWNEDCSSGACPTRLVRIGEDGHRTVAVDDMMHQVVPPDDPRFATTPMSDAQKTFARRPFALSEDGKTLVNGDYKFEVAGAKP</sequence>